<evidence type="ECO:0000313" key="1">
    <source>
        <dbReference type="EMBL" id="CAG8758140.1"/>
    </source>
</evidence>
<feature type="non-terminal residue" evidence="1">
    <location>
        <position position="1"/>
    </location>
</feature>
<keyword evidence="2" id="KW-1185">Reference proteome</keyword>
<dbReference type="EMBL" id="CAJVPT010057223">
    <property type="protein sequence ID" value="CAG8758140.1"/>
    <property type="molecule type" value="Genomic_DNA"/>
</dbReference>
<organism evidence="1 2">
    <name type="scientific">Acaulospora colombiana</name>
    <dbReference type="NCBI Taxonomy" id="27376"/>
    <lineage>
        <taxon>Eukaryota</taxon>
        <taxon>Fungi</taxon>
        <taxon>Fungi incertae sedis</taxon>
        <taxon>Mucoromycota</taxon>
        <taxon>Glomeromycotina</taxon>
        <taxon>Glomeromycetes</taxon>
        <taxon>Diversisporales</taxon>
        <taxon>Acaulosporaceae</taxon>
        <taxon>Acaulospora</taxon>
    </lineage>
</organism>
<reference evidence="1" key="1">
    <citation type="submission" date="2021-06" db="EMBL/GenBank/DDBJ databases">
        <authorList>
            <person name="Kallberg Y."/>
            <person name="Tangrot J."/>
            <person name="Rosling A."/>
        </authorList>
    </citation>
    <scope>NUCLEOTIDE SEQUENCE</scope>
    <source>
        <strain evidence="1">CL356</strain>
    </source>
</reference>
<proteinExistence type="predicted"/>
<protein>
    <submittedName>
        <fullName evidence="1">1926_t:CDS:1</fullName>
    </submittedName>
</protein>
<dbReference type="Proteomes" id="UP000789525">
    <property type="component" value="Unassembled WGS sequence"/>
</dbReference>
<feature type="non-terminal residue" evidence="1">
    <location>
        <position position="170"/>
    </location>
</feature>
<name>A0ACA9QQM6_9GLOM</name>
<gene>
    <name evidence="1" type="ORF">ACOLOM_LOCUS13071</name>
</gene>
<sequence>FVAVMSDATGFGTGGTSPILTVNSGNSSSCIPRTPSEPEFYLYLSSTSLNQCGSVHISWDRPASPPVTVYGVIPQGQSFDLNAASKVGSGIGFDWTVNIKSGTPFFFVAGDRNGSGKGGSTDVQSIGGGSSRCIDANSPSATADSGVGSVGQLPNASGTPTPTSSGTNDP</sequence>
<comment type="caution">
    <text evidence="1">The sequence shown here is derived from an EMBL/GenBank/DDBJ whole genome shotgun (WGS) entry which is preliminary data.</text>
</comment>
<accession>A0ACA9QQM6</accession>
<evidence type="ECO:0000313" key="2">
    <source>
        <dbReference type="Proteomes" id="UP000789525"/>
    </source>
</evidence>